<comment type="caution">
    <text evidence="1">The sequence shown here is derived from an EMBL/GenBank/DDBJ whole genome shotgun (WGS) entry which is preliminary data.</text>
</comment>
<name>A0AAD9AY84_9PEZI</name>
<keyword evidence="2" id="KW-1185">Reference proteome</keyword>
<dbReference type="Proteomes" id="UP001243330">
    <property type="component" value="Unassembled WGS sequence"/>
</dbReference>
<dbReference type="AlphaFoldDB" id="A0AAD9AY84"/>
<protein>
    <submittedName>
        <fullName evidence="1">Uncharacterized protein</fullName>
    </submittedName>
</protein>
<dbReference type="EMBL" id="JAQOWY010000004">
    <property type="protein sequence ID" value="KAK1856883.1"/>
    <property type="molecule type" value="Genomic_DNA"/>
</dbReference>
<evidence type="ECO:0000313" key="1">
    <source>
        <dbReference type="EMBL" id="KAK1856883.1"/>
    </source>
</evidence>
<proteinExistence type="predicted"/>
<reference evidence="1" key="1">
    <citation type="submission" date="2023-01" db="EMBL/GenBank/DDBJ databases">
        <title>Colletotrichum chrysophilum M932 genome sequence.</title>
        <authorList>
            <person name="Baroncelli R."/>
        </authorList>
    </citation>
    <scope>NUCLEOTIDE SEQUENCE</scope>
    <source>
        <strain evidence="1">M932</strain>
    </source>
</reference>
<gene>
    <name evidence="1" type="ORF">CCHR01_00446</name>
</gene>
<organism evidence="1 2">
    <name type="scientific">Colletotrichum chrysophilum</name>
    <dbReference type="NCBI Taxonomy" id="1836956"/>
    <lineage>
        <taxon>Eukaryota</taxon>
        <taxon>Fungi</taxon>
        <taxon>Dikarya</taxon>
        <taxon>Ascomycota</taxon>
        <taxon>Pezizomycotina</taxon>
        <taxon>Sordariomycetes</taxon>
        <taxon>Hypocreomycetidae</taxon>
        <taxon>Glomerellales</taxon>
        <taxon>Glomerellaceae</taxon>
        <taxon>Colletotrichum</taxon>
        <taxon>Colletotrichum gloeosporioides species complex</taxon>
    </lineage>
</organism>
<accession>A0AAD9AY84</accession>
<sequence>MHLQTVSVPRQSGDIGVSKKRISQEACLAPISSFSTPRYPITYMFVSRSVVTGLMSGFANCDDGDDAPSSKRESE</sequence>
<evidence type="ECO:0000313" key="2">
    <source>
        <dbReference type="Proteomes" id="UP001243330"/>
    </source>
</evidence>